<dbReference type="CDD" id="cd01146">
    <property type="entry name" value="FhuD"/>
    <property type="match status" value="1"/>
</dbReference>
<evidence type="ECO:0000313" key="7">
    <source>
        <dbReference type="EMBL" id="PYE20856.1"/>
    </source>
</evidence>
<dbReference type="PANTHER" id="PTHR30532">
    <property type="entry name" value="IRON III DICITRATE-BINDING PERIPLASMIC PROTEIN"/>
    <property type="match status" value="1"/>
</dbReference>
<dbReference type="SUPFAM" id="SSF53807">
    <property type="entry name" value="Helical backbone' metal receptor"/>
    <property type="match status" value="1"/>
</dbReference>
<name>A0A318RRK4_WILLI</name>
<dbReference type="RefSeq" id="WP_245937644.1">
    <property type="nucleotide sequence ID" value="NZ_QJSP01000001.1"/>
</dbReference>
<accession>A0A318RRK4</accession>
<comment type="similarity">
    <text evidence="2">Belongs to the bacterial solute-binding protein 8 family.</text>
</comment>
<dbReference type="AlphaFoldDB" id="A0A318RRK4"/>
<evidence type="ECO:0000259" key="6">
    <source>
        <dbReference type="PROSITE" id="PS50983"/>
    </source>
</evidence>
<dbReference type="InterPro" id="IPR051313">
    <property type="entry name" value="Bact_iron-sidero_bind"/>
</dbReference>
<gene>
    <name evidence="7" type="ORF">DFR67_101247</name>
</gene>
<protein>
    <submittedName>
        <fullName evidence="7">Iron complex transport system substrate-binding protein</fullName>
    </submittedName>
</protein>
<evidence type="ECO:0000256" key="4">
    <source>
        <dbReference type="ARBA" id="ARBA00022729"/>
    </source>
</evidence>
<dbReference type="InterPro" id="IPR002491">
    <property type="entry name" value="ABC_transptr_periplasmic_BD"/>
</dbReference>
<dbReference type="EMBL" id="QJSP01000001">
    <property type="protein sequence ID" value="PYE20856.1"/>
    <property type="molecule type" value="Genomic_DNA"/>
</dbReference>
<dbReference type="Pfam" id="PF01497">
    <property type="entry name" value="Peripla_BP_2"/>
    <property type="match status" value="1"/>
</dbReference>
<feature type="domain" description="Fe/B12 periplasmic-binding" evidence="6">
    <location>
        <begin position="81"/>
        <end position="327"/>
    </location>
</feature>
<evidence type="ECO:0000256" key="5">
    <source>
        <dbReference type="SAM" id="Coils"/>
    </source>
</evidence>
<dbReference type="GO" id="GO:1901678">
    <property type="term" value="P:iron coordination entity transport"/>
    <property type="evidence" value="ECO:0007669"/>
    <property type="project" value="UniProtKB-ARBA"/>
</dbReference>
<feature type="coiled-coil region" evidence="5">
    <location>
        <begin position="182"/>
        <end position="209"/>
    </location>
</feature>
<keyword evidence="5" id="KW-0175">Coiled coil</keyword>
<evidence type="ECO:0000313" key="8">
    <source>
        <dbReference type="Proteomes" id="UP000247591"/>
    </source>
</evidence>
<dbReference type="PANTHER" id="PTHR30532:SF25">
    <property type="entry name" value="IRON(III) DICITRATE-BINDING PERIPLASMIC PROTEIN"/>
    <property type="match status" value="1"/>
</dbReference>
<dbReference type="Proteomes" id="UP000247591">
    <property type="component" value="Unassembled WGS sequence"/>
</dbReference>
<reference evidence="7 8" key="1">
    <citation type="submission" date="2018-06" db="EMBL/GenBank/DDBJ databases">
        <title>Genomic Encyclopedia of Type Strains, Phase IV (KMG-IV): sequencing the most valuable type-strain genomes for metagenomic binning, comparative biology and taxonomic classification.</title>
        <authorList>
            <person name="Goeker M."/>
        </authorList>
    </citation>
    <scope>NUCLEOTIDE SEQUENCE [LARGE SCALE GENOMIC DNA]</scope>
    <source>
        <strain evidence="7 8">DSM 45521</strain>
    </source>
</reference>
<dbReference type="GO" id="GO:0030288">
    <property type="term" value="C:outer membrane-bounded periplasmic space"/>
    <property type="evidence" value="ECO:0007669"/>
    <property type="project" value="TreeGrafter"/>
</dbReference>
<proteinExistence type="inferred from homology"/>
<comment type="subcellular location">
    <subcellularLocation>
        <location evidence="1">Cell envelope</location>
    </subcellularLocation>
</comment>
<dbReference type="PROSITE" id="PS50983">
    <property type="entry name" value="FE_B12_PBP"/>
    <property type="match status" value="1"/>
</dbReference>
<keyword evidence="8" id="KW-1185">Reference proteome</keyword>
<sequence>MVTSVMDRTSIRTNDRDIDPASWESLVMALTRRQFGFGIGAAALGAVVVGCGSSSESTDGGKTRSISHAMGTSEVVINPKRVVTLDSLPIDTAVSLGFSPVGAAQAGSADTLPLYLGSALDPTEIVGSITDPSLEAILALEPDLILSNKQRHGDLYDALSAIAPTVFVASPAIDWQGSVRTFGEALNKADEANALLADLQTRADTMSARATTGRTVHLVRVVDGKLRLHGPQTFAGSVLTSAGYTIAEQPWDPKNNMSEISMEYISQIDTDQVFVANSSSAMEIPETLLVNLDVYRRGEIHMVDYRTWITGIGVTGANAILDKASTL</sequence>
<keyword evidence="3" id="KW-0813">Transport</keyword>
<evidence type="ECO:0000256" key="1">
    <source>
        <dbReference type="ARBA" id="ARBA00004196"/>
    </source>
</evidence>
<keyword evidence="4" id="KW-0732">Signal</keyword>
<evidence type="ECO:0000256" key="3">
    <source>
        <dbReference type="ARBA" id="ARBA00022448"/>
    </source>
</evidence>
<comment type="caution">
    <text evidence="7">The sequence shown here is derived from an EMBL/GenBank/DDBJ whole genome shotgun (WGS) entry which is preliminary data.</text>
</comment>
<dbReference type="Gene3D" id="3.40.50.1980">
    <property type="entry name" value="Nitrogenase molybdenum iron protein domain"/>
    <property type="match status" value="2"/>
</dbReference>
<evidence type="ECO:0000256" key="2">
    <source>
        <dbReference type="ARBA" id="ARBA00008814"/>
    </source>
</evidence>
<organism evidence="7 8">
    <name type="scientific">Williamsia limnetica</name>
    <dbReference type="NCBI Taxonomy" id="882452"/>
    <lineage>
        <taxon>Bacteria</taxon>
        <taxon>Bacillati</taxon>
        <taxon>Actinomycetota</taxon>
        <taxon>Actinomycetes</taxon>
        <taxon>Mycobacteriales</taxon>
        <taxon>Nocardiaceae</taxon>
        <taxon>Williamsia</taxon>
    </lineage>
</organism>